<feature type="region of interest" description="Disordered" evidence="1">
    <location>
        <begin position="77"/>
        <end position="163"/>
    </location>
</feature>
<feature type="region of interest" description="Disordered" evidence="1">
    <location>
        <begin position="837"/>
        <end position="865"/>
    </location>
</feature>
<dbReference type="GeneID" id="40312272"/>
<dbReference type="InterPro" id="IPR003959">
    <property type="entry name" value="ATPase_AAA_core"/>
</dbReference>
<keyword evidence="4" id="KW-1185">Reference proteome</keyword>
<proteinExistence type="predicted"/>
<feature type="region of interest" description="Disordered" evidence="1">
    <location>
        <begin position="1060"/>
        <end position="1087"/>
    </location>
</feature>
<accession>A0A2A9MAG9</accession>
<dbReference type="GO" id="GO:0016887">
    <property type="term" value="F:ATP hydrolysis activity"/>
    <property type="evidence" value="ECO:0007669"/>
    <property type="project" value="InterPro"/>
</dbReference>
<organism evidence="3 4">
    <name type="scientific">Besnoitia besnoiti</name>
    <name type="common">Apicomplexan protozoan</name>
    <dbReference type="NCBI Taxonomy" id="94643"/>
    <lineage>
        <taxon>Eukaryota</taxon>
        <taxon>Sar</taxon>
        <taxon>Alveolata</taxon>
        <taxon>Apicomplexa</taxon>
        <taxon>Conoidasida</taxon>
        <taxon>Coccidia</taxon>
        <taxon>Eucoccidiorida</taxon>
        <taxon>Eimeriorina</taxon>
        <taxon>Sarcocystidae</taxon>
        <taxon>Besnoitia</taxon>
    </lineage>
</organism>
<feature type="compositionally biased region" description="Gly residues" evidence="1">
    <location>
        <begin position="1026"/>
        <end position="1036"/>
    </location>
</feature>
<feature type="compositionally biased region" description="Basic and acidic residues" evidence="1">
    <location>
        <begin position="557"/>
        <end position="566"/>
    </location>
</feature>
<dbReference type="Proteomes" id="UP000224006">
    <property type="component" value="Unassembled WGS sequence"/>
</dbReference>
<dbReference type="RefSeq" id="XP_029218203.1">
    <property type="nucleotide sequence ID" value="XM_029365719.1"/>
</dbReference>
<feature type="compositionally biased region" description="Basic and acidic residues" evidence="1">
    <location>
        <begin position="999"/>
        <end position="1010"/>
    </location>
</feature>
<feature type="compositionally biased region" description="Gly residues" evidence="1">
    <location>
        <begin position="957"/>
        <end position="968"/>
    </location>
</feature>
<feature type="region of interest" description="Disordered" evidence="1">
    <location>
        <begin position="944"/>
        <end position="1037"/>
    </location>
</feature>
<feature type="compositionally biased region" description="Low complexity" evidence="1">
    <location>
        <begin position="244"/>
        <end position="261"/>
    </location>
</feature>
<feature type="region of interest" description="Disordered" evidence="1">
    <location>
        <begin position="512"/>
        <end position="568"/>
    </location>
</feature>
<dbReference type="GO" id="GO:0005524">
    <property type="term" value="F:ATP binding"/>
    <property type="evidence" value="ECO:0007669"/>
    <property type="project" value="InterPro"/>
</dbReference>
<evidence type="ECO:0000313" key="3">
    <source>
        <dbReference type="EMBL" id="PFH34194.1"/>
    </source>
</evidence>
<dbReference type="Pfam" id="PF00004">
    <property type="entry name" value="AAA"/>
    <property type="match status" value="1"/>
</dbReference>
<reference evidence="3 4" key="1">
    <citation type="submission" date="2017-09" db="EMBL/GenBank/DDBJ databases">
        <title>Genome sequencing of Besnoitia besnoiti strain Bb-Ger1.</title>
        <authorList>
            <person name="Schares G."/>
            <person name="Venepally P."/>
            <person name="Lorenzi H.A."/>
        </authorList>
    </citation>
    <scope>NUCLEOTIDE SEQUENCE [LARGE SCALE GENOMIC DNA]</scope>
    <source>
        <strain evidence="3 4">Bb-Ger1</strain>
    </source>
</reference>
<gene>
    <name evidence="3" type="ORF">BESB_073460</name>
</gene>
<feature type="compositionally biased region" description="Low complexity" evidence="1">
    <location>
        <begin position="104"/>
        <end position="115"/>
    </location>
</feature>
<evidence type="ECO:0000313" key="4">
    <source>
        <dbReference type="Proteomes" id="UP000224006"/>
    </source>
</evidence>
<feature type="compositionally biased region" description="Polar residues" evidence="1">
    <location>
        <begin position="85"/>
        <end position="94"/>
    </location>
</feature>
<feature type="compositionally biased region" description="Basic and acidic residues" evidence="1">
    <location>
        <begin position="224"/>
        <end position="233"/>
    </location>
</feature>
<comment type="caution">
    <text evidence="3">The sequence shown here is derived from an EMBL/GenBank/DDBJ whole genome shotgun (WGS) entry which is preliminary data.</text>
</comment>
<dbReference type="Gene3D" id="3.40.50.300">
    <property type="entry name" value="P-loop containing nucleotide triphosphate hydrolases"/>
    <property type="match status" value="1"/>
</dbReference>
<dbReference type="KEGG" id="bbes:BESB_073460"/>
<evidence type="ECO:0000256" key="1">
    <source>
        <dbReference type="SAM" id="MobiDB-lite"/>
    </source>
</evidence>
<dbReference type="EMBL" id="NWUJ01000007">
    <property type="protein sequence ID" value="PFH34194.1"/>
    <property type="molecule type" value="Genomic_DNA"/>
</dbReference>
<dbReference type="VEuPathDB" id="ToxoDB:BESB_073460"/>
<evidence type="ECO:0000259" key="2">
    <source>
        <dbReference type="Pfam" id="PF00004"/>
    </source>
</evidence>
<feature type="compositionally biased region" description="Gly residues" evidence="1">
    <location>
        <begin position="983"/>
        <end position="998"/>
    </location>
</feature>
<feature type="compositionally biased region" description="Low complexity" evidence="1">
    <location>
        <begin position="846"/>
        <end position="865"/>
    </location>
</feature>
<feature type="region of interest" description="Disordered" evidence="1">
    <location>
        <begin position="389"/>
        <end position="440"/>
    </location>
</feature>
<feature type="domain" description="ATPase AAA-type core" evidence="2">
    <location>
        <begin position="887"/>
        <end position="949"/>
    </location>
</feature>
<dbReference type="AlphaFoldDB" id="A0A2A9MAG9"/>
<sequence length="1153" mass="119879">MRQSGSGAALAPCPQACAPLAPPFLPPLLRVPTPELIFLQGCSLENEDAFSTPTATSQTAAVAAELLRSWQALCAATPQPRRGMSKNTNETHPSASRERCATDSPASSLPPAAARGYGGGRNPEERGDARGGPVEADAQPPQGDVAAAEGGGAKGGSSASEEKMTVARLSHSVARCSAFFLSRRCTPRRRDDVDSRGRSNADLANLPILCAARLVIPSSEKTHLRVDGARHESAASQTLPSPSPTGASASPPASCPTRTAAPNPSAPNLLAFSASASGFVLDVLHCRLDALFATADATAMASADAVNKPLKEANTASAACAAARRGGDPVTPKQYRLERRYCLGASLLSRALANCFYRPLRMQGLRLRRQTAPQGGGCGGCGGWAGEAQAAGRPGGRGRGDAAPPEAPASLALGDEAPSLEEQTQAAAWRRPHGDREGGGTVAGEPRFCYYVRGLHNLRLPQWRQATAVLGSALAHAAETAANWGGVRDVRGGLRSGDGVCRRQAACHRCGEGDEEARRALGGEAEKEDATGEREDAHRGRVDEATGGAEDVSEAQRGAHEAKSPESRATADSLRFLLVLEWAAADERARLGDRDNRRLPRPMGRHARQRMKLLEEVETWARSANAAFHPTVIVSLVFEVGASRDSTAEDSRKREDGVLAASADAVLEGEGDNAPYREPNIPGSPEKGDSLLVRLPRGSDAGVSRQTMLFVCGRDFLPCPPATHAAPTITSASAASPSVGLLGGPLRDFAQQVEELVYLPLLLRSRLASPPASGDATEKSLAPVPAQEQELLRECEALLRDTRGFLPPPPRLLLHSCGRSRRANPLVGATAEARIGAASPGSSLRHPSAPGHQAPAASSHASPVGAPLACPKAAGASPHLSPQALLQLVAEKYAASIQTFLIPVSAVASPYVGQTEEKLRRLLQTAARASPSVLVLLGIDQLARKRGRKEPKAAPGAGAGSDGEGARGGVSLLKGHAAADGLRTGGAGGRADGGGGTRGSKESLRDDGGRESPAVSASGEQRRARGGGGDRGGGGRSSAFQRRLLASLLVSLDEIEDARRRQEQRARDEDEGEDAAGDWGRGRGGATCAEPARVHAAGWLELRDRPAQSHASRGRADTHAGMAIIGVAAGPPCALDEAIVRAGRLDNWLAWPA</sequence>
<dbReference type="InterPro" id="IPR027417">
    <property type="entry name" value="P-loop_NTPase"/>
</dbReference>
<feature type="region of interest" description="Disordered" evidence="1">
    <location>
        <begin position="224"/>
        <end position="261"/>
    </location>
</feature>
<feature type="compositionally biased region" description="Basic and acidic residues" evidence="1">
    <location>
        <begin position="512"/>
        <end position="544"/>
    </location>
</feature>
<protein>
    <recommendedName>
        <fullName evidence="2">ATPase AAA-type core domain-containing protein</fullName>
    </recommendedName>
</protein>
<dbReference type="OrthoDB" id="436647at2759"/>
<name>A0A2A9MAG9_BESBE</name>